<dbReference type="EMBL" id="REGN01000891">
    <property type="protein sequence ID" value="RNA38318.1"/>
    <property type="molecule type" value="Genomic_DNA"/>
</dbReference>
<proteinExistence type="predicted"/>
<evidence type="ECO:0008006" key="3">
    <source>
        <dbReference type="Google" id="ProtNLM"/>
    </source>
</evidence>
<dbReference type="AlphaFoldDB" id="A0A3M7SRZ6"/>
<dbReference type="Proteomes" id="UP000276133">
    <property type="component" value="Unassembled WGS sequence"/>
</dbReference>
<gene>
    <name evidence="1" type="ORF">BpHYR1_041586</name>
</gene>
<organism evidence="1 2">
    <name type="scientific">Brachionus plicatilis</name>
    <name type="common">Marine rotifer</name>
    <name type="synonym">Brachionus muelleri</name>
    <dbReference type="NCBI Taxonomy" id="10195"/>
    <lineage>
        <taxon>Eukaryota</taxon>
        <taxon>Metazoa</taxon>
        <taxon>Spiralia</taxon>
        <taxon>Gnathifera</taxon>
        <taxon>Rotifera</taxon>
        <taxon>Eurotatoria</taxon>
        <taxon>Monogononta</taxon>
        <taxon>Pseudotrocha</taxon>
        <taxon>Ploima</taxon>
        <taxon>Brachionidae</taxon>
        <taxon>Brachionus</taxon>
    </lineage>
</organism>
<reference evidence="1 2" key="1">
    <citation type="journal article" date="2018" name="Sci. Rep.">
        <title>Genomic signatures of local adaptation to the degree of environmental predictability in rotifers.</title>
        <authorList>
            <person name="Franch-Gras L."/>
            <person name="Hahn C."/>
            <person name="Garcia-Roger E.M."/>
            <person name="Carmona M.J."/>
            <person name="Serra M."/>
            <person name="Gomez A."/>
        </authorList>
    </citation>
    <scope>NUCLEOTIDE SEQUENCE [LARGE SCALE GENOMIC DNA]</scope>
    <source>
        <strain evidence="1">HYR1</strain>
    </source>
</reference>
<accession>A0A3M7SRZ6</accession>
<comment type="caution">
    <text evidence="1">The sequence shown here is derived from an EMBL/GenBank/DDBJ whole genome shotgun (WGS) entry which is preliminary data.</text>
</comment>
<protein>
    <recommendedName>
        <fullName evidence="3">RNA-directed DNA polymerase from mobile element jockey-like</fullName>
    </recommendedName>
</protein>
<name>A0A3M7SRZ6_BRAPC</name>
<keyword evidence="2" id="KW-1185">Reference proteome</keyword>
<evidence type="ECO:0000313" key="1">
    <source>
        <dbReference type="EMBL" id="RNA38318.1"/>
    </source>
</evidence>
<evidence type="ECO:0000313" key="2">
    <source>
        <dbReference type="Proteomes" id="UP000276133"/>
    </source>
</evidence>
<sequence>MSFLTIHLYPYSPRINFQFKVIKAVDQTALGDSPNIDQSKLWLQKLRLKMSPEKLSYIFYSRKINKLSLILFGKQIPYTDPPVFLGIKFDQSLCFNSLIEFIRSRYHDRIVEINGVTITLKIYHRNTTVFCVSQTKIQKLLSIYHLPYDTPSFQLSGLLEVQKVERIESRLRILLENFNFNSSIKEEFLFNLYLNFTIPSLPFVERIKSKEFSNLITFKNRTE</sequence>